<evidence type="ECO:0000313" key="2">
    <source>
        <dbReference type="EMBL" id="KVI02751.1"/>
    </source>
</evidence>
<keyword evidence="3" id="KW-1185">Reference proteome</keyword>
<dbReference type="Gene3D" id="2.60.120.10">
    <property type="entry name" value="Jelly Rolls"/>
    <property type="match status" value="1"/>
</dbReference>
<feature type="signal peptide" evidence="1">
    <location>
        <begin position="1"/>
        <end position="23"/>
    </location>
</feature>
<organism evidence="2 3">
    <name type="scientific">Cynara cardunculus var. scolymus</name>
    <name type="common">Globe artichoke</name>
    <name type="synonym">Cynara scolymus</name>
    <dbReference type="NCBI Taxonomy" id="59895"/>
    <lineage>
        <taxon>Eukaryota</taxon>
        <taxon>Viridiplantae</taxon>
        <taxon>Streptophyta</taxon>
        <taxon>Embryophyta</taxon>
        <taxon>Tracheophyta</taxon>
        <taxon>Spermatophyta</taxon>
        <taxon>Magnoliopsida</taxon>
        <taxon>eudicotyledons</taxon>
        <taxon>Gunneridae</taxon>
        <taxon>Pentapetalae</taxon>
        <taxon>asterids</taxon>
        <taxon>campanulids</taxon>
        <taxon>Asterales</taxon>
        <taxon>Asteraceae</taxon>
        <taxon>Carduoideae</taxon>
        <taxon>Cardueae</taxon>
        <taxon>Carduinae</taxon>
        <taxon>Cynara</taxon>
    </lineage>
</organism>
<keyword evidence="1" id="KW-0732">Signal</keyword>
<comment type="caution">
    <text evidence="2">The sequence shown here is derived from an EMBL/GenBank/DDBJ whole genome shotgun (WGS) entry which is preliminary data.</text>
</comment>
<evidence type="ECO:0000313" key="3">
    <source>
        <dbReference type="Proteomes" id="UP000243975"/>
    </source>
</evidence>
<dbReference type="EMBL" id="LEKV01002640">
    <property type="protein sequence ID" value="KVI02751.1"/>
    <property type="molecule type" value="Genomic_DNA"/>
</dbReference>
<dbReference type="InterPro" id="IPR014710">
    <property type="entry name" value="RmlC-like_jellyroll"/>
</dbReference>
<evidence type="ECO:0000256" key="1">
    <source>
        <dbReference type="SAM" id="SignalP"/>
    </source>
</evidence>
<dbReference type="PANTHER" id="PTHR31189">
    <property type="entry name" value="OS03G0336100 PROTEIN-RELATED"/>
    <property type="match status" value="1"/>
</dbReference>
<dbReference type="Gramene" id="KVI02751">
    <property type="protein sequence ID" value="KVI02751"/>
    <property type="gene ID" value="Ccrd_018962"/>
</dbReference>
<dbReference type="InterPro" id="IPR011051">
    <property type="entry name" value="RmlC_Cupin_sf"/>
</dbReference>
<dbReference type="Proteomes" id="UP000243975">
    <property type="component" value="Unassembled WGS sequence"/>
</dbReference>
<dbReference type="CDD" id="cd02244">
    <property type="entry name" value="cupin_7S_vicilin-like_N"/>
    <property type="match status" value="1"/>
</dbReference>
<sequence length="172" mass="19087">MATIWLLIHVLLFYLSFPNPTSALGGGGGDVKEGGGGYFPVPATAMHGTLVKRDQRWLVASSAFGEITAVKMSDGKDGFYHLQFITMEPGSLFLPVHLHSDMVFFVDSGNGTLSWTGVEQDYGELRQVNLQAGDVYRLRSGSFFYLQNNLEFDRQKLRINAIFSDSKEELLV</sequence>
<protein>
    <submittedName>
        <fullName evidence="2">Cupin 1</fullName>
    </submittedName>
</protein>
<dbReference type="SUPFAM" id="SSF51182">
    <property type="entry name" value="RmlC-like cupins"/>
    <property type="match status" value="1"/>
</dbReference>
<dbReference type="STRING" id="59895.A0A103Y592"/>
<dbReference type="InterPro" id="IPR050253">
    <property type="entry name" value="Seed_Storage-Functional"/>
</dbReference>
<dbReference type="AlphaFoldDB" id="A0A103Y592"/>
<feature type="chain" id="PRO_5007119405" evidence="1">
    <location>
        <begin position="24"/>
        <end position="172"/>
    </location>
</feature>
<proteinExistence type="predicted"/>
<name>A0A103Y592_CYNCS</name>
<dbReference type="PANTHER" id="PTHR31189:SF7">
    <property type="entry name" value="OS03G0197300 PROTEIN"/>
    <property type="match status" value="1"/>
</dbReference>
<reference evidence="2 3" key="1">
    <citation type="journal article" date="2016" name="Sci. Rep.">
        <title>The genome sequence of the outbreeding globe artichoke constructed de novo incorporating a phase-aware low-pass sequencing strategy of F1 progeny.</title>
        <authorList>
            <person name="Scaglione D."/>
            <person name="Reyes-Chin-Wo S."/>
            <person name="Acquadro A."/>
            <person name="Froenicke L."/>
            <person name="Portis E."/>
            <person name="Beitel C."/>
            <person name="Tirone M."/>
            <person name="Mauro R."/>
            <person name="Lo Monaco A."/>
            <person name="Mauromicale G."/>
            <person name="Faccioli P."/>
            <person name="Cattivelli L."/>
            <person name="Rieseberg L."/>
            <person name="Michelmore R."/>
            <person name="Lanteri S."/>
        </authorList>
    </citation>
    <scope>NUCLEOTIDE SEQUENCE [LARGE SCALE GENOMIC DNA]</scope>
    <source>
        <strain evidence="2">2C</strain>
    </source>
</reference>
<gene>
    <name evidence="2" type="ORF">Ccrd_018962</name>
</gene>
<accession>A0A103Y592</accession>